<feature type="site" description="Raises pKa of active site His" evidence="6">
    <location>
        <position position="159"/>
    </location>
</feature>
<keyword evidence="9" id="KW-1185">Reference proteome</keyword>
<comment type="function">
    <text evidence="6">Catalyzes the transfer of a formyl group from 10-formyltetrahydrofolate to 5-phospho-ribosyl-glycinamide (GAR), producing 5-phospho-ribosyl-N-formylglycinamide (FGAR) and tetrahydrofolate.</text>
</comment>
<evidence type="ECO:0000256" key="1">
    <source>
        <dbReference type="ARBA" id="ARBA00005054"/>
    </source>
</evidence>
<dbReference type="GO" id="GO:0004644">
    <property type="term" value="F:phosphoribosylglycinamide formyltransferase activity"/>
    <property type="evidence" value="ECO:0007669"/>
    <property type="project" value="UniProtKB-EC"/>
</dbReference>
<feature type="domain" description="Formyl transferase N-terminal" evidence="7">
    <location>
        <begin position="14"/>
        <end position="194"/>
    </location>
</feature>
<organism evidence="8 9">
    <name type="scientific">Psychrobacter coccoides</name>
    <dbReference type="NCBI Taxonomy" id="2818440"/>
    <lineage>
        <taxon>Bacteria</taxon>
        <taxon>Pseudomonadati</taxon>
        <taxon>Pseudomonadota</taxon>
        <taxon>Gammaproteobacteria</taxon>
        <taxon>Moraxellales</taxon>
        <taxon>Moraxellaceae</taxon>
        <taxon>Psychrobacter</taxon>
    </lineage>
</organism>
<keyword evidence="3 6" id="KW-0658">Purine biosynthesis</keyword>
<proteinExistence type="inferred from homology"/>
<dbReference type="InterPro" id="IPR036477">
    <property type="entry name" value="Formyl_transf_N_sf"/>
</dbReference>
<dbReference type="Gene3D" id="3.40.50.170">
    <property type="entry name" value="Formyl transferase, N-terminal domain"/>
    <property type="match status" value="1"/>
</dbReference>
<dbReference type="SUPFAM" id="SSF53328">
    <property type="entry name" value="Formyltransferase"/>
    <property type="match status" value="1"/>
</dbReference>
<dbReference type="InterPro" id="IPR002376">
    <property type="entry name" value="Formyl_transf_N"/>
</dbReference>
<feature type="binding site" evidence="6">
    <location>
        <position position="76"/>
    </location>
    <ligand>
        <name>(6R)-10-formyltetrahydrofolate</name>
        <dbReference type="ChEBI" id="CHEBI:195366"/>
    </ligand>
</feature>
<dbReference type="PROSITE" id="PS00373">
    <property type="entry name" value="GART"/>
    <property type="match status" value="1"/>
</dbReference>
<evidence type="ECO:0000256" key="4">
    <source>
        <dbReference type="ARBA" id="ARBA00038440"/>
    </source>
</evidence>
<comment type="pathway">
    <text evidence="1 6">Purine metabolism; IMP biosynthesis via de novo pathway; N(2)-formyl-N(1)-(5-phospho-D-ribosyl)glycinamide from N(1)-(5-phospho-D-ribosyl)glycinamide (10-formyl THF route): step 1/1.</text>
</comment>
<dbReference type="Pfam" id="PF00551">
    <property type="entry name" value="Formyl_trans_N"/>
    <property type="match status" value="1"/>
</dbReference>
<dbReference type="NCBIfam" id="TIGR00639">
    <property type="entry name" value="PurN"/>
    <property type="match status" value="1"/>
</dbReference>
<dbReference type="EC" id="2.1.2.2" evidence="6"/>
<dbReference type="CDD" id="cd08645">
    <property type="entry name" value="FMT_core_GART"/>
    <property type="match status" value="1"/>
</dbReference>
<comment type="similarity">
    <text evidence="4 6">Belongs to the GART family.</text>
</comment>
<dbReference type="InterPro" id="IPR001555">
    <property type="entry name" value="GART_AS"/>
</dbReference>
<keyword evidence="2 6" id="KW-0808">Transferase</keyword>
<feature type="binding site" evidence="6">
    <location>
        <begin position="23"/>
        <end position="25"/>
    </location>
    <ligand>
        <name>N(1)-(5-phospho-beta-D-ribosyl)glycinamide</name>
        <dbReference type="ChEBI" id="CHEBI:143788"/>
    </ligand>
</feature>
<comment type="catalytic activity">
    <reaction evidence="5 6">
        <text>N(1)-(5-phospho-beta-D-ribosyl)glycinamide + (6R)-10-formyltetrahydrofolate = N(2)-formyl-N(1)-(5-phospho-beta-D-ribosyl)glycinamide + (6S)-5,6,7,8-tetrahydrofolate + H(+)</text>
        <dbReference type="Rhea" id="RHEA:15053"/>
        <dbReference type="ChEBI" id="CHEBI:15378"/>
        <dbReference type="ChEBI" id="CHEBI:57453"/>
        <dbReference type="ChEBI" id="CHEBI:143788"/>
        <dbReference type="ChEBI" id="CHEBI:147286"/>
        <dbReference type="ChEBI" id="CHEBI:195366"/>
        <dbReference type="EC" id="2.1.2.2"/>
    </reaction>
</comment>
<protein>
    <recommendedName>
        <fullName evidence="6">Phosphoribosylglycinamide formyltransferase</fullName>
        <ecNumber evidence="6">2.1.2.2</ecNumber>
    </recommendedName>
    <alternativeName>
        <fullName evidence="6">5'-phosphoribosylglycinamide transformylase</fullName>
    </alternativeName>
    <alternativeName>
        <fullName evidence="6">GAR transformylase</fullName>
        <shortName evidence="6">GART</shortName>
    </alternativeName>
</protein>
<evidence type="ECO:0000256" key="3">
    <source>
        <dbReference type="ARBA" id="ARBA00022755"/>
    </source>
</evidence>
<dbReference type="RefSeq" id="WP_207988871.1">
    <property type="nucleotide sequence ID" value="NZ_JAGBKM010000001.1"/>
</dbReference>
<name>A0ABS3NKA4_9GAMM</name>
<dbReference type="InterPro" id="IPR004607">
    <property type="entry name" value="GART"/>
</dbReference>
<reference evidence="8 9" key="1">
    <citation type="submission" date="2021-03" db="EMBL/GenBank/DDBJ databases">
        <authorList>
            <person name="Shang D.-D."/>
            <person name="Du Z.-J."/>
            <person name="Chen G.-J."/>
        </authorList>
    </citation>
    <scope>NUCLEOTIDE SEQUENCE [LARGE SCALE GENOMIC DNA]</scope>
    <source>
        <strain evidence="8 9">F1192</strain>
    </source>
</reference>
<evidence type="ECO:0000256" key="6">
    <source>
        <dbReference type="HAMAP-Rule" id="MF_01930"/>
    </source>
</evidence>
<accession>A0ABS3NKA4</accession>
<gene>
    <name evidence="6" type="primary">purN</name>
    <name evidence="8" type="ORF">J3492_01215</name>
</gene>
<evidence type="ECO:0000313" key="8">
    <source>
        <dbReference type="EMBL" id="MBO1529834.1"/>
    </source>
</evidence>
<comment type="caution">
    <text evidence="8">The sequence shown here is derived from an EMBL/GenBank/DDBJ whole genome shotgun (WGS) entry which is preliminary data.</text>
</comment>
<comment type="caution">
    <text evidence="6">Lacks conserved residue(s) required for the propagation of feature annotation.</text>
</comment>
<evidence type="ECO:0000256" key="2">
    <source>
        <dbReference type="ARBA" id="ARBA00022679"/>
    </source>
</evidence>
<dbReference type="Proteomes" id="UP000664554">
    <property type="component" value="Unassembled WGS sequence"/>
</dbReference>
<evidence type="ECO:0000256" key="5">
    <source>
        <dbReference type="ARBA" id="ARBA00047664"/>
    </source>
</evidence>
<dbReference type="PANTHER" id="PTHR43369:SF2">
    <property type="entry name" value="PHOSPHORIBOSYLGLYCINAMIDE FORMYLTRANSFERASE"/>
    <property type="match status" value="1"/>
</dbReference>
<dbReference type="EMBL" id="JAGBKM010000001">
    <property type="protein sequence ID" value="MBO1529834.1"/>
    <property type="molecule type" value="Genomic_DNA"/>
</dbReference>
<evidence type="ECO:0000313" key="9">
    <source>
        <dbReference type="Proteomes" id="UP000664554"/>
    </source>
</evidence>
<dbReference type="HAMAP" id="MF_01930">
    <property type="entry name" value="PurN"/>
    <property type="match status" value="1"/>
</dbReference>
<sequence length="227" mass="24367">MSSNKQNNDNQPLHIAVLVSGSGSNLQVLIDAMQANILPIEIVGVISNREDAYAITRAQDAAIPVAVLSHVASGKRMGIKTFETHASTQLQAWQPDLIVLAGFMRVLSGSFIDSAPAPMINLHPSLLPAYKGLDTHQRAIKSGDRHHGCSVHVVTAELDAGAVLTQALLNVTPKDTAAGLQTRVQRLEHQLLPWTIQLIAKGVIDLNIAQTTPSVLPALPLKLWLDD</sequence>
<feature type="active site" description="Proton donor" evidence="6">
    <location>
        <position position="123"/>
    </location>
</feature>
<evidence type="ECO:0000259" key="7">
    <source>
        <dbReference type="Pfam" id="PF00551"/>
    </source>
</evidence>
<dbReference type="PANTHER" id="PTHR43369">
    <property type="entry name" value="PHOSPHORIBOSYLGLYCINAMIDE FORMYLTRANSFERASE"/>
    <property type="match status" value="1"/>
</dbReference>
<feature type="binding site" evidence="6">
    <location>
        <position position="121"/>
    </location>
    <ligand>
        <name>(6R)-10-formyltetrahydrofolate</name>
        <dbReference type="ChEBI" id="CHEBI:195366"/>
    </ligand>
</feature>